<dbReference type="InterPro" id="IPR032675">
    <property type="entry name" value="LRR_dom_sf"/>
</dbReference>
<name>A0A067PTH7_9AGAM</name>
<dbReference type="EMBL" id="KL197720">
    <property type="protein sequence ID" value="KDQ57155.1"/>
    <property type="molecule type" value="Genomic_DNA"/>
</dbReference>
<dbReference type="HOGENOM" id="CLU_618290_0_0_1"/>
<organism evidence="1 2">
    <name type="scientific">Jaapia argillacea MUCL 33604</name>
    <dbReference type="NCBI Taxonomy" id="933084"/>
    <lineage>
        <taxon>Eukaryota</taxon>
        <taxon>Fungi</taxon>
        <taxon>Dikarya</taxon>
        <taxon>Basidiomycota</taxon>
        <taxon>Agaricomycotina</taxon>
        <taxon>Agaricomycetes</taxon>
        <taxon>Agaricomycetidae</taxon>
        <taxon>Jaapiales</taxon>
        <taxon>Jaapiaceae</taxon>
        <taxon>Jaapia</taxon>
    </lineage>
</organism>
<dbReference type="AlphaFoldDB" id="A0A067PTH7"/>
<protein>
    <recommendedName>
        <fullName evidence="3">F-box domain-containing protein</fullName>
    </recommendedName>
</protein>
<accession>A0A067PTH7</accession>
<dbReference type="Gene3D" id="3.80.10.10">
    <property type="entry name" value="Ribonuclease Inhibitor"/>
    <property type="match status" value="1"/>
</dbReference>
<proteinExistence type="predicted"/>
<evidence type="ECO:0000313" key="2">
    <source>
        <dbReference type="Proteomes" id="UP000027265"/>
    </source>
</evidence>
<evidence type="ECO:0008006" key="3">
    <source>
        <dbReference type="Google" id="ProtNLM"/>
    </source>
</evidence>
<dbReference type="Proteomes" id="UP000027265">
    <property type="component" value="Unassembled WGS sequence"/>
</dbReference>
<evidence type="ECO:0000313" key="1">
    <source>
        <dbReference type="EMBL" id="KDQ57155.1"/>
    </source>
</evidence>
<keyword evidence="2" id="KW-1185">Reference proteome</keyword>
<dbReference type="InParanoid" id="A0A067PTH7"/>
<reference evidence="2" key="1">
    <citation type="journal article" date="2014" name="Proc. Natl. Acad. Sci. U.S.A.">
        <title>Extensive sampling of basidiomycete genomes demonstrates inadequacy of the white-rot/brown-rot paradigm for wood decay fungi.</title>
        <authorList>
            <person name="Riley R."/>
            <person name="Salamov A.A."/>
            <person name="Brown D.W."/>
            <person name="Nagy L.G."/>
            <person name="Floudas D."/>
            <person name="Held B.W."/>
            <person name="Levasseur A."/>
            <person name="Lombard V."/>
            <person name="Morin E."/>
            <person name="Otillar R."/>
            <person name="Lindquist E.A."/>
            <person name="Sun H."/>
            <person name="LaButti K.M."/>
            <person name="Schmutz J."/>
            <person name="Jabbour D."/>
            <person name="Luo H."/>
            <person name="Baker S.E."/>
            <person name="Pisabarro A.G."/>
            <person name="Walton J.D."/>
            <person name="Blanchette R.A."/>
            <person name="Henrissat B."/>
            <person name="Martin F."/>
            <person name="Cullen D."/>
            <person name="Hibbett D.S."/>
            <person name="Grigoriev I.V."/>
        </authorList>
    </citation>
    <scope>NUCLEOTIDE SEQUENCE [LARGE SCALE GENOMIC DNA]</scope>
    <source>
        <strain evidence="2">MUCL 33604</strain>
    </source>
</reference>
<gene>
    <name evidence="1" type="ORF">JAAARDRAFT_35750</name>
</gene>
<dbReference type="SUPFAM" id="SSF52047">
    <property type="entry name" value="RNI-like"/>
    <property type="match status" value="1"/>
</dbReference>
<sequence length="443" mass="49638">MLFDTLKVSIVLVTAVTRWKGLETRFLLWKSLPSSIDRLQHFASSRMCASVKRCDLKVESPGFWDALGNLEDGGLDVVKKFFELLTSFPNLATLSLTALTLDPLKLQRVSEIHTLQTLIIHDCRLPRTFNKLSIRDLEVSGNPTEMFPASKEDYGLASFFDLNQVERLQVSKPTWGDPLGLFCTQSNSPISFSNMKVLSMPWTLSLSPTFPSLLTQCPVLEELRLFSQAPKTPSHSKFNQSGATTLHPSVAPHLKIFIGPDVCASTFTSRSLRTLVMASSEGRPHDIRKDVLPILTDIAFPGDLERLAFGVDCLSDPLLDYIAGSFKSLKNLSIFISMVDGERYSSDIHCRKMWISRLSSRLPSTLIRFDISTRFAGLNHSEDVSGEDLNVLMTPLSQRCKKLTAFTMSYQSAARGRTWAWRRSERTGYGSGQWVNTDEGVRQ</sequence>
<dbReference type="OrthoDB" id="2864564at2759"/>